<keyword evidence="1" id="KW-0812">Transmembrane</keyword>
<keyword evidence="3" id="KW-1185">Reference proteome</keyword>
<feature type="transmembrane region" description="Helical" evidence="1">
    <location>
        <begin position="56"/>
        <end position="76"/>
    </location>
</feature>
<dbReference type="RefSeq" id="WP_338739206.1">
    <property type="nucleotide sequence ID" value="NZ_CP146612.1"/>
</dbReference>
<evidence type="ECO:0000313" key="2">
    <source>
        <dbReference type="EMBL" id="WWX26234.1"/>
    </source>
</evidence>
<proteinExistence type="predicted"/>
<protein>
    <submittedName>
        <fullName evidence="2">Uncharacterized protein</fullName>
    </submittedName>
</protein>
<organism evidence="2 3">
    <name type="scientific">Candidatus Dehalogenimonas loeffleri</name>
    <dbReference type="NCBI Taxonomy" id="3127115"/>
    <lineage>
        <taxon>Bacteria</taxon>
        <taxon>Bacillati</taxon>
        <taxon>Chloroflexota</taxon>
        <taxon>Dehalococcoidia</taxon>
        <taxon>Dehalococcoidales</taxon>
        <taxon>Dehalococcoidaceae</taxon>
        <taxon>Dehalogenimonas</taxon>
    </lineage>
</organism>
<dbReference type="Proteomes" id="UP001375370">
    <property type="component" value="Chromosome"/>
</dbReference>
<keyword evidence="1" id="KW-0472">Membrane</keyword>
<name>A0ABZ2JAJ7_9CHLR</name>
<evidence type="ECO:0000313" key="3">
    <source>
        <dbReference type="Proteomes" id="UP001375370"/>
    </source>
</evidence>
<dbReference type="EMBL" id="CP146612">
    <property type="protein sequence ID" value="WWX26234.1"/>
    <property type="molecule type" value="Genomic_DNA"/>
</dbReference>
<keyword evidence="1" id="KW-1133">Transmembrane helix</keyword>
<feature type="transmembrane region" description="Helical" evidence="1">
    <location>
        <begin position="31"/>
        <end position="49"/>
    </location>
</feature>
<reference evidence="2 3" key="1">
    <citation type="submission" date="2024-03" db="EMBL/GenBank/DDBJ databases">
        <title>A Dehalogenimonas Isolated from Estuarine Sediments Dihaloeliminates Chlorinated Alkanes.</title>
        <authorList>
            <person name="Yang Y."/>
            <person name="Wang H."/>
        </authorList>
    </citation>
    <scope>NUCLEOTIDE SEQUENCE [LARGE SCALE GENOMIC DNA]</scope>
    <source>
        <strain evidence="2 3">W</strain>
    </source>
</reference>
<evidence type="ECO:0000256" key="1">
    <source>
        <dbReference type="SAM" id="Phobius"/>
    </source>
</evidence>
<accession>A0ABZ2JAJ7</accession>
<sequence>MLTAAAILLSFGLIVWLSVRGFRGQPVKAHHITYGLAVITAVYTVAFFLSMDMPQLFKIIFSILAGIGLIFLAAAMQRRRDEQNDKRQP</sequence>
<gene>
    <name evidence="2" type="ORF">V8247_04490</name>
</gene>